<reference evidence="1" key="1">
    <citation type="submission" date="2019-08" db="EMBL/GenBank/DDBJ databases">
        <authorList>
            <person name="Kucharzyk K."/>
            <person name="Murdoch R.W."/>
            <person name="Higgins S."/>
            <person name="Loffler F."/>
        </authorList>
    </citation>
    <scope>NUCLEOTIDE SEQUENCE</scope>
</reference>
<accession>A0A645G1J3</accession>
<proteinExistence type="predicted"/>
<dbReference type="AlphaFoldDB" id="A0A645G1J3"/>
<gene>
    <name evidence="1" type="ORF">SDC9_167174</name>
</gene>
<evidence type="ECO:0000313" key="1">
    <source>
        <dbReference type="EMBL" id="MPN19802.1"/>
    </source>
</evidence>
<comment type="caution">
    <text evidence="1">The sequence shown here is derived from an EMBL/GenBank/DDBJ whole genome shotgun (WGS) entry which is preliminary data.</text>
</comment>
<organism evidence="1">
    <name type="scientific">bioreactor metagenome</name>
    <dbReference type="NCBI Taxonomy" id="1076179"/>
    <lineage>
        <taxon>unclassified sequences</taxon>
        <taxon>metagenomes</taxon>
        <taxon>ecological metagenomes</taxon>
    </lineage>
</organism>
<sequence>MGISVKSISTPMSPRATITPSETARISSMFCTPSLFSILAIILMLSRLWESSNSRMSSTSRAQRVNEAAIKSNPFSMPNTMSASSCLLRYGMERRTPGTLTLLWFETYPLFCTLQVMSCPSTFSTTIEISPSSSKRRVPGSTSCGRSR</sequence>
<dbReference type="EMBL" id="VSSQ01067409">
    <property type="protein sequence ID" value="MPN19802.1"/>
    <property type="molecule type" value="Genomic_DNA"/>
</dbReference>
<protein>
    <submittedName>
        <fullName evidence="1">Uncharacterized protein</fullName>
    </submittedName>
</protein>
<name>A0A645G1J3_9ZZZZ</name>